<organism evidence="3 4">
    <name type="scientific">Fusarium equiseti</name>
    <name type="common">Fusarium scirpi</name>
    <dbReference type="NCBI Taxonomy" id="61235"/>
    <lineage>
        <taxon>Eukaryota</taxon>
        <taxon>Fungi</taxon>
        <taxon>Dikarya</taxon>
        <taxon>Ascomycota</taxon>
        <taxon>Pezizomycotina</taxon>
        <taxon>Sordariomycetes</taxon>
        <taxon>Hypocreomycetidae</taxon>
        <taxon>Hypocreales</taxon>
        <taxon>Nectriaceae</taxon>
        <taxon>Fusarium</taxon>
        <taxon>Fusarium incarnatum-equiseti species complex</taxon>
    </lineage>
</organism>
<evidence type="ECO:0000313" key="3">
    <source>
        <dbReference type="EMBL" id="KAJ4136012.1"/>
    </source>
</evidence>
<protein>
    <submittedName>
        <fullName evidence="3">Uncharacterized protein</fullName>
    </submittedName>
</protein>
<evidence type="ECO:0000313" key="4">
    <source>
        <dbReference type="Proteomes" id="UP001152024"/>
    </source>
</evidence>
<sequence>MAHVRTQLISTEDRYNKIKHELQASGTKPVEFSSVEKLKRNQLALHEKKKIHLDTKLARIYAKLQAQIDSLFKQTPSTDPPSAPSQNTVSQTNLEPRLAQLQAQIDSVIKQLPSTDQPSAPSQNTVSQTNFEPRLAQLHESITKWTEIHVQGQIKALSQSVLERREFSNAEIQALRDNLDKERQKSQALQDQIQEGQRKNQSLEERLGQLERMYQTIKPTEMQISSEVNKTVTAKMSSLEEKLNQCITSNAETTKQLQSLEKQQSTRPQTVAPVVPDLKAEVRRLQETFEKHESTVEIYGRNMDFLKQQTIMDLEKATARSSNDVQDVRALVAKQSSTIEDQGKKQRDLKEIVSSLQKAIRNLAEKHNVLDSMVSRLCSEQADEHRVLDTAVARLRSSTENCTKEQETLNSNMTSLNSSVKDKLHALETQTSELASLQVLVKHQQEKTDDLGKKLVSISASAEETPKLSSLQLSIKKQQKKSHELEETLVSLERKIAEQPLQDFKKLAGKVQEYPPATDLNRLLANYPSGKELKILITDVPRLKESISNLEARQTPPPPAAAPNSFMNRETMMQTLKPSFSQMEIRIKGEIDEKMKDLFEKLLAFVKNQVADLDSKFEDELGKSNRQTKMVKELCDNLTVRNTEQTTKFDEAISVLGENVDKVRNEAKDSTDGLQHQVTWLHDVLKNLSSKQWYDHVAKQIMSYISAHFTVQLNGLITRVTYLEDRANESESGNKRRRVANGSPLVTSGAR</sequence>
<feature type="compositionally biased region" description="Polar residues" evidence="2">
    <location>
        <begin position="186"/>
        <end position="195"/>
    </location>
</feature>
<gene>
    <name evidence="3" type="ORF">NW768_003620</name>
</gene>
<feature type="region of interest" description="Disordered" evidence="2">
    <location>
        <begin position="728"/>
        <end position="751"/>
    </location>
</feature>
<keyword evidence="1" id="KW-0175">Coiled coil</keyword>
<dbReference type="Proteomes" id="UP001152024">
    <property type="component" value="Unassembled WGS sequence"/>
</dbReference>
<evidence type="ECO:0000256" key="2">
    <source>
        <dbReference type="SAM" id="MobiDB-lite"/>
    </source>
</evidence>
<feature type="coiled-coil region" evidence="1">
    <location>
        <begin position="468"/>
        <end position="495"/>
    </location>
</feature>
<evidence type="ECO:0000256" key="1">
    <source>
        <dbReference type="SAM" id="Coils"/>
    </source>
</evidence>
<proteinExistence type="predicted"/>
<accession>A0ABQ8RI57</accession>
<feature type="coiled-coil region" evidence="1">
    <location>
        <begin position="243"/>
        <end position="295"/>
    </location>
</feature>
<dbReference type="PANTHER" id="PTHR45615">
    <property type="entry name" value="MYOSIN HEAVY CHAIN, NON-MUSCLE"/>
    <property type="match status" value="1"/>
</dbReference>
<dbReference type="PANTHER" id="PTHR45615:SF80">
    <property type="entry name" value="GRIP DOMAIN-CONTAINING PROTEIN"/>
    <property type="match status" value="1"/>
</dbReference>
<keyword evidence="4" id="KW-1185">Reference proteome</keyword>
<dbReference type="EMBL" id="JAOQBH010000005">
    <property type="protein sequence ID" value="KAJ4136012.1"/>
    <property type="molecule type" value="Genomic_DNA"/>
</dbReference>
<feature type="region of interest" description="Disordered" evidence="2">
    <location>
        <begin position="182"/>
        <end position="201"/>
    </location>
</feature>
<name>A0ABQ8RI57_FUSEQ</name>
<reference evidence="3" key="1">
    <citation type="submission" date="2022-09" db="EMBL/GenBank/DDBJ databases">
        <title>Fusarium specimens isolated from Avocado Roots.</title>
        <authorList>
            <person name="Stajich J."/>
            <person name="Roper C."/>
            <person name="Heimlech-Rivalta G."/>
        </authorList>
    </citation>
    <scope>NUCLEOTIDE SEQUENCE</scope>
    <source>
        <strain evidence="3">CF00095</strain>
    </source>
</reference>
<comment type="caution">
    <text evidence="3">The sequence shown here is derived from an EMBL/GenBank/DDBJ whole genome shotgun (WGS) entry which is preliminary data.</text>
</comment>